<gene>
    <name evidence="9" type="ORF">DEM34_18285</name>
</gene>
<evidence type="ECO:0000256" key="7">
    <source>
        <dbReference type="SAM" id="SignalP"/>
    </source>
</evidence>
<feature type="chain" id="PRO_5015415492" evidence="7">
    <location>
        <begin position="23"/>
        <end position="113"/>
    </location>
</feature>
<keyword evidence="1" id="KW-0813">Transport</keyword>
<evidence type="ECO:0000256" key="6">
    <source>
        <dbReference type="PROSITE-ProRule" id="PRU00433"/>
    </source>
</evidence>
<dbReference type="GO" id="GO:0009055">
    <property type="term" value="F:electron transfer activity"/>
    <property type="evidence" value="ECO:0007669"/>
    <property type="project" value="InterPro"/>
</dbReference>
<evidence type="ECO:0000313" key="9">
    <source>
        <dbReference type="EMBL" id="PWG61068.1"/>
    </source>
</evidence>
<evidence type="ECO:0000256" key="1">
    <source>
        <dbReference type="ARBA" id="ARBA00022448"/>
    </source>
</evidence>
<dbReference type="SUPFAM" id="SSF46626">
    <property type="entry name" value="Cytochrome c"/>
    <property type="match status" value="1"/>
</dbReference>
<evidence type="ECO:0000256" key="3">
    <source>
        <dbReference type="ARBA" id="ARBA00022723"/>
    </source>
</evidence>
<evidence type="ECO:0000256" key="5">
    <source>
        <dbReference type="ARBA" id="ARBA00023004"/>
    </source>
</evidence>
<evidence type="ECO:0000256" key="2">
    <source>
        <dbReference type="ARBA" id="ARBA00022617"/>
    </source>
</evidence>
<dbReference type="GO" id="GO:0020037">
    <property type="term" value="F:heme binding"/>
    <property type="evidence" value="ECO:0007669"/>
    <property type="project" value="InterPro"/>
</dbReference>
<accession>A0A2U2MW29</accession>
<dbReference type="GO" id="GO:0046872">
    <property type="term" value="F:metal ion binding"/>
    <property type="evidence" value="ECO:0007669"/>
    <property type="project" value="UniProtKB-KW"/>
</dbReference>
<comment type="caution">
    <text evidence="9">The sequence shown here is derived from an EMBL/GenBank/DDBJ whole genome shotgun (WGS) entry which is preliminary data.</text>
</comment>
<keyword evidence="3 6" id="KW-0479">Metal-binding</keyword>
<dbReference type="OrthoDB" id="9796421at2"/>
<dbReference type="PANTHER" id="PTHR33751:SF9">
    <property type="entry name" value="CYTOCHROME C4"/>
    <property type="match status" value="1"/>
</dbReference>
<organism evidence="9 10">
    <name type="scientific">Sediminicurvatus halobius</name>
    <dbReference type="NCBI Taxonomy" id="2182432"/>
    <lineage>
        <taxon>Bacteria</taxon>
        <taxon>Pseudomonadati</taxon>
        <taxon>Pseudomonadota</taxon>
        <taxon>Gammaproteobacteria</taxon>
        <taxon>Chromatiales</taxon>
        <taxon>Ectothiorhodospiraceae</taxon>
        <taxon>Sediminicurvatus</taxon>
    </lineage>
</organism>
<name>A0A2U2MW29_9GAMM</name>
<feature type="signal peptide" evidence="7">
    <location>
        <begin position="1"/>
        <end position="22"/>
    </location>
</feature>
<dbReference type="RefSeq" id="WP_109680267.1">
    <property type="nucleotide sequence ID" value="NZ_CP086615.1"/>
</dbReference>
<protein>
    <submittedName>
        <fullName evidence="9">Cytochrome C</fullName>
    </submittedName>
</protein>
<dbReference type="EMBL" id="QFFI01000051">
    <property type="protein sequence ID" value="PWG61068.1"/>
    <property type="molecule type" value="Genomic_DNA"/>
</dbReference>
<proteinExistence type="predicted"/>
<dbReference type="InterPro" id="IPR009056">
    <property type="entry name" value="Cyt_c-like_dom"/>
</dbReference>
<dbReference type="Proteomes" id="UP000245474">
    <property type="component" value="Unassembled WGS sequence"/>
</dbReference>
<evidence type="ECO:0000313" key="10">
    <source>
        <dbReference type="Proteomes" id="UP000245474"/>
    </source>
</evidence>
<dbReference type="InterPro" id="IPR050597">
    <property type="entry name" value="Cytochrome_c_Oxidase_Subunit"/>
</dbReference>
<dbReference type="InterPro" id="IPR036909">
    <property type="entry name" value="Cyt_c-like_dom_sf"/>
</dbReference>
<dbReference type="AlphaFoldDB" id="A0A2U2MW29"/>
<keyword evidence="7" id="KW-0732">Signal</keyword>
<feature type="domain" description="Cytochrome c" evidence="8">
    <location>
        <begin position="26"/>
        <end position="104"/>
    </location>
</feature>
<dbReference type="PROSITE" id="PS51007">
    <property type="entry name" value="CYTC"/>
    <property type="match status" value="1"/>
</dbReference>
<keyword evidence="4" id="KW-0249">Electron transport</keyword>
<sequence>MIRSLSTMVILGALLAWGNAGAQRIGDPVAGQEKSQACAACHGANGAADNPQFPKLAGQYADYLYHSLRAYKSGDRNNAVMQGQVQALSDQDMRDLAAFYASQDAAVHTLERN</sequence>
<dbReference type="Pfam" id="PF00034">
    <property type="entry name" value="Cytochrom_C"/>
    <property type="match status" value="1"/>
</dbReference>
<keyword evidence="10" id="KW-1185">Reference proteome</keyword>
<reference evidence="9 10" key="1">
    <citation type="submission" date="2018-05" db="EMBL/GenBank/DDBJ databases">
        <title>Spiribacter halobius sp. nov., a moderately halophilic bacterium isolated from marine solar saltern.</title>
        <authorList>
            <person name="Zheng W.-S."/>
            <person name="Lu D.-C."/>
            <person name="Du Z.-J."/>
        </authorList>
    </citation>
    <scope>NUCLEOTIDE SEQUENCE [LARGE SCALE GENOMIC DNA]</scope>
    <source>
        <strain evidence="9 10">E85</strain>
    </source>
</reference>
<evidence type="ECO:0000259" key="8">
    <source>
        <dbReference type="PROSITE" id="PS51007"/>
    </source>
</evidence>
<dbReference type="PANTHER" id="PTHR33751">
    <property type="entry name" value="CBB3-TYPE CYTOCHROME C OXIDASE SUBUNIT FIXP"/>
    <property type="match status" value="1"/>
</dbReference>
<evidence type="ECO:0000256" key="4">
    <source>
        <dbReference type="ARBA" id="ARBA00022982"/>
    </source>
</evidence>
<keyword evidence="5 6" id="KW-0408">Iron</keyword>
<dbReference type="Gene3D" id="1.10.760.10">
    <property type="entry name" value="Cytochrome c-like domain"/>
    <property type="match status" value="1"/>
</dbReference>
<keyword evidence="2 6" id="KW-0349">Heme</keyword>